<protein>
    <submittedName>
        <fullName evidence="2">Uncharacterized protein</fullName>
    </submittedName>
</protein>
<evidence type="ECO:0000256" key="1">
    <source>
        <dbReference type="SAM" id="MobiDB-lite"/>
    </source>
</evidence>
<gene>
    <name evidence="2" type="ORF">APAL1065_LOCUS2198</name>
</gene>
<organism evidence="2">
    <name type="scientific">Entomoneis paludosa</name>
    <dbReference type="NCBI Taxonomy" id="265537"/>
    <lineage>
        <taxon>Eukaryota</taxon>
        <taxon>Sar</taxon>
        <taxon>Stramenopiles</taxon>
        <taxon>Ochrophyta</taxon>
        <taxon>Bacillariophyta</taxon>
        <taxon>Bacillariophyceae</taxon>
        <taxon>Bacillariophycidae</taxon>
        <taxon>Entomoneidaceae</taxon>
        <taxon>Entomoneis</taxon>
    </lineage>
</organism>
<accession>A0A7S2V998</accession>
<reference evidence="2" key="1">
    <citation type="submission" date="2021-01" db="EMBL/GenBank/DDBJ databases">
        <authorList>
            <person name="Corre E."/>
            <person name="Pelletier E."/>
            <person name="Niang G."/>
            <person name="Scheremetjew M."/>
            <person name="Finn R."/>
            <person name="Kale V."/>
            <person name="Holt S."/>
            <person name="Cochrane G."/>
            <person name="Meng A."/>
            <person name="Brown T."/>
            <person name="Cohen L."/>
        </authorList>
    </citation>
    <scope>NUCLEOTIDE SEQUENCE</scope>
    <source>
        <strain evidence="2">CCMP125</strain>
    </source>
</reference>
<feature type="region of interest" description="Disordered" evidence="1">
    <location>
        <begin position="24"/>
        <end position="54"/>
    </location>
</feature>
<feature type="compositionally biased region" description="Polar residues" evidence="1">
    <location>
        <begin position="32"/>
        <end position="49"/>
    </location>
</feature>
<evidence type="ECO:0000313" key="2">
    <source>
        <dbReference type="EMBL" id="CAD9944165.1"/>
    </source>
</evidence>
<dbReference type="AlphaFoldDB" id="A0A7S2V998"/>
<name>A0A7S2V998_9STRA</name>
<dbReference type="EMBL" id="HBHT01003269">
    <property type="protein sequence ID" value="CAD9944165.1"/>
    <property type="molecule type" value="Transcribed_RNA"/>
</dbReference>
<proteinExistence type="predicted"/>
<sequence length="156" mass="16543">MLSIEPSGLDGADKELGSVGVGLEKKRGKGLSGTSHTSKTTHAQCTHSSVGHRKDARTGVGQLEVFILELIAVDGLSTSTVVVGEIASLAHELRDDTVERRSLVSKSLFPSTQGTEVLGGFRNDIGAKFHDNTADTLAADGHIEENTRERHDSLLV</sequence>